<dbReference type="NCBIfam" id="TIGR01764">
    <property type="entry name" value="excise"/>
    <property type="match status" value="1"/>
</dbReference>
<protein>
    <submittedName>
        <fullName evidence="2">Helix-turn-helix domain-containing protein</fullName>
    </submittedName>
</protein>
<accession>A0ABU8LEK1</accession>
<dbReference type="InterPro" id="IPR010093">
    <property type="entry name" value="SinI_DNA-bd"/>
</dbReference>
<evidence type="ECO:0000313" key="2">
    <source>
        <dbReference type="EMBL" id="MEJ1089401.1"/>
    </source>
</evidence>
<dbReference type="InterPro" id="IPR041657">
    <property type="entry name" value="HTH_17"/>
</dbReference>
<dbReference type="Proteomes" id="UP001371224">
    <property type="component" value="Unassembled WGS sequence"/>
</dbReference>
<feature type="domain" description="Helix-turn-helix" evidence="1">
    <location>
        <begin position="77"/>
        <end position="126"/>
    </location>
</feature>
<dbReference type="InterPro" id="IPR036388">
    <property type="entry name" value="WH-like_DNA-bd_sf"/>
</dbReference>
<evidence type="ECO:0000259" key="1">
    <source>
        <dbReference type="Pfam" id="PF12728"/>
    </source>
</evidence>
<dbReference type="RefSeq" id="WP_337333046.1">
    <property type="nucleotide sequence ID" value="NZ_JBBDGM010000013.1"/>
</dbReference>
<gene>
    <name evidence="2" type="ORF">WDU99_13860</name>
</gene>
<name>A0ABU8LEK1_9MICO</name>
<comment type="caution">
    <text evidence="2">The sequence shown here is derived from an EMBL/GenBank/DDBJ whole genome shotgun (WGS) entry which is preliminary data.</text>
</comment>
<dbReference type="SUPFAM" id="SSF46955">
    <property type="entry name" value="Putative DNA-binding domain"/>
    <property type="match status" value="1"/>
</dbReference>
<proteinExistence type="predicted"/>
<sequence>MTAVTAARPTLTITDGLRAEAARVVEQAGDEKVSSVVITTETGKQIEVPTDLAEVLDSIVHRMVQGGRIVLASMPELLTTSNAADVLGVSRPTLVKLIEDGKLPAVMRGTHRRVRWSDLSRFRDEREAQRRAAVRELLEADFGGE</sequence>
<organism evidence="2 3">
    <name type="scientific">Microbacterium bandirmense</name>
    <dbReference type="NCBI Taxonomy" id="3122050"/>
    <lineage>
        <taxon>Bacteria</taxon>
        <taxon>Bacillati</taxon>
        <taxon>Actinomycetota</taxon>
        <taxon>Actinomycetes</taxon>
        <taxon>Micrococcales</taxon>
        <taxon>Microbacteriaceae</taxon>
        <taxon>Microbacterium</taxon>
    </lineage>
</organism>
<evidence type="ECO:0000313" key="3">
    <source>
        <dbReference type="Proteomes" id="UP001371224"/>
    </source>
</evidence>
<dbReference type="Pfam" id="PF12728">
    <property type="entry name" value="HTH_17"/>
    <property type="match status" value="1"/>
</dbReference>
<dbReference type="EMBL" id="JBBDGM010000013">
    <property type="protein sequence ID" value="MEJ1089401.1"/>
    <property type="molecule type" value="Genomic_DNA"/>
</dbReference>
<dbReference type="InterPro" id="IPR009061">
    <property type="entry name" value="DNA-bd_dom_put_sf"/>
</dbReference>
<keyword evidence="3" id="KW-1185">Reference proteome</keyword>
<reference evidence="2 3" key="1">
    <citation type="submission" date="2024-02" db="EMBL/GenBank/DDBJ databases">
        <authorList>
            <person name="Saticioglu I.B."/>
        </authorList>
    </citation>
    <scope>NUCLEOTIDE SEQUENCE [LARGE SCALE GENOMIC DNA]</scope>
    <source>
        <strain evidence="2 3">Mu-80</strain>
    </source>
</reference>
<dbReference type="Gene3D" id="1.10.10.10">
    <property type="entry name" value="Winged helix-like DNA-binding domain superfamily/Winged helix DNA-binding domain"/>
    <property type="match status" value="1"/>
</dbReference>